<dbReference type="PANTHER" id="PTHR43859">
    <property type="entry name" value="ACYL-ACTIVATING ENZYME"/>
    <property type="match status" value="1"/>
</dbReference>
<dbReference type="Pfam" id="PF00501">
    <property type="entry name" value="AMP-binding"/>
    <property type="match status" value="1"/>
</dbReference>
<dbReference type="EMBL" id="FOOC01000020">
    <property type="protein sequence ID" value="SFF66463.1"/>
    <property type="molecule type" value="Genomic_DNA"/>
</dbReference>
<dbReference type="FunFam" id="3.30.300.30:FF:000008">
    <property type="entry name" value="2,3-dihydroxybenzoate-AMP ligase"/>
    <property type="match status" value="1"/>
</dbReference>
<evidence type="ECO:0000259" key="6">
    <source>
        <dbReference type="Pfam" id="PF13193"/>
    </source>
</evidence>
<dbReference type="RefSeq" id="WP_091535767.1">
    <property type="nucleotide sequence ID" value="NZ_FOOC01000020.1"/>
</dbReference>
<evidence type="ECO:0000256" key="3">
    <source>
        <dbReference type="ARBA" id="ARBA00022832"/>
    </source>
</evidence>
<feature type="domain" description="AMP-dependent synthetase/ligase" evidence="5">
    <location>
        <begin position="37"/>
        <end position="396"/>
    </location>
</feature>
<keyword evidence="4" id="KW-0443">Lipid metabolism</keyword>
<dbReference type="GO" id="GO:0006631">
    <property type="term" value="P:fatty acid metabolic process"/>
    <property type="evidence" value="ECO:0007669"/>
    <property type="project" value="UniProtKB-KW"/>
</dbReference>
<accession>A0A1I2KIX3</accession>
<dbReference type="CDD" id="cd12119">
    <property type="entry name" value="ttLC_FACS_AlkK_like"/>
    <property type="match status" value="1"/>
</dbReference>
<dbReference type="PROSITE" id="PS00455">
    <property type="entry name" value="AMP_BINDING"/>
    <property type="match status" value="1"/>
</dbReference>
<dbReference type="NCBIfam" id="NF004837">
    <property type="entry name" value="PRK06187.1"/>
    <property type="match status" value="1"/>
</dbReference>
<reference evidence="7 8" key="1">
    <citation type="submission" date="2016-10" db="EMBL/GenBank/DDBJ databases">
        <authorList>
            <person name="de Groot N.N."/>
        </authorList>
    </citation>
    <scope>NUCLEOTIDE SEQUENCE [LARGE SCALE GENOMIC DNA]</scope>
    <source>
        <strain evidence="7 8">DSM 23609</strain>
    </source>
</reference>
<dbReference type="Proteomes" id="UP000199771">
    <property type="component" value="Unassembled WGS sequence"/>
</dbReference>
<keyword evidence="2" id="KW-0436">Ligase</keyword>
<evidence type="ECO:0000313" key="8">
    <source>
        <dbReference type="Proteomes" id="UP000199771"/>
    </source>
</evidence>
<dbReference type="SUPFAM" id="SSF56801">
    <property type="entry name" value="Acetyl-CoA synthetase-like"/>
    <property type="match status" value="1"/>
</dbReference>
<keyword evidence="3" id="KW-0276">Fatty acid metabolism</keyword>
<dbReference type="STRING" id="1076937.SAMN04488120_12012"/>
<dbReference type="OrthoDB" id="9761989at2"/>
<dbReference type="GO" id="GO:0016874">
    <property type="term" value="F:ligase activity"/>
    <property type="evidence" value="ECO:0007669"/>
    <property type="project" value="UniProtKB-KW"/>
</dbReference>
<protein>
    <submittedName>
        <fullName evidence="7">Fatty-acyl-CoA synthase</fullName>
    </submittedName>
</protein>
<proteinExistence type="inferred from homology"/>
<comment type="similarity">
    <text evidence="1">Belongs to the ATP-dependent AMP-binding enzyme family.</text>
</comment>
<dbReference type="InterPro" id="IPR020845">
    <property type="entry name" value="AMP-binding_CS"/>
</dbReference>
<evidence type="ECO:0000313" key="7">
    <source>
        <dbReference type="EMBL" id="SFF66463.1"/>
    </source>
</evidence>
<dbReference type="Pfam" id="PF13193">
    <property type="entry name" value="AMP-binding_C"/>
    <property type="match status" value="1"/>
</dbReference>
<gene>
    <name evidence="7" type="ORF">SAMN04488120_12012</name>
</gene>
<evidence type="ECO:0000256" key="1">
    <source>
        <dbReference type="ARBA" id="ARBA00006432"/>
    </source>
</evidence>
<dbReference type="Gene3D" id="3.30.300.30">
    <property type="match status" value="1"/>
</dbReference>
<dbReference type="AlphaFoldDB" id="A0A1I2KIX3"/>
<evidence type="ECO:0000256" key="4">
    <source>
        <dbReference type="ARBA" id="ARBA00023098"/>
    </source>
</evidence>
<feature type="domain" description="AMP-binding enzyme C-terminal" evidence="6">
    <location>
        <begin position="448"/>
        <end position="522"/>
    </location>
</feature>
<evidence type="ECO:0000256" key="2">
    <source>
        <dbReference type="ARBA" id="ARBA00022598"/>
    </source>
</evidence>
<dbReference type="InterPro" id="IPR045851">
    <property type="entry name" value="AMP-bd_C_sf"/>
</dbReference>
<dbReference type="InterPro" id="IPR042099">
    <property type="entry name" value="ANL_N_sf"/>
</dbReference>
<keyword evidence="8" id="KW-1185">Reference proteome</keyword>
<dbReference type="Gene3D" id="3.40.50.12780">
    <property type="entry name" value="N-terminal domain of ligase-like"/>
    <property type="match status" value="1"/>
</dbReference>
<dbReference type="InterPro" id="IPR025110">
    <property type="entry name" value="AMP-bd_C"/>
</dbReference>
<dbReference type="PANTHER" id="PTHR43859:SF4">
    <property type="entry name" value="BUTANOATE--COA LIGASE AAE1-RELATED"/>
    <property type="match status" value="1"/>
</dbReference>
<dbReference type="InterPro" id="IPR000873">
    <property type="entry name" value="AMP-dep_synth/lig_dom"/>
</dbReference>
<evidence type="ECO:0000259" key="5">
    <source>
        <dbReference type="Pfam" id="PF00501"/>
    </source>
</evidence>
<organism evidence="7 8">
    <name type="scientific">Fontimonas thermophila</name>
    <dbReference type="NCBI Taxonomy" id="1076937"/>
    <lineage>
        <taxon>Bacteria</taxon>
        <taxon>Pseudomonadati</taxon>
        <taxon>Pseudomonadota</taxon>
        <taxon>Gammaproteobacteria</taxon>
        <taxon>Nevskiales</taxon>
        <taxon>Nevskiaceae</taxon>
        <taxon>Fontimonas</taxon>
    </lineage>
</organism>
<sequence>MNTTMMRVPLLVDQLLWRAGRLFSDVEIVSRLPSRKLHRYRYGDFASRARALAQALIRAGLRKGERVATLSWNHYAHLEAYFGVPIAGGVLHTLNLRLPAADIGWIAAHAGDRFLIVDDVLLPLYRQFANQVPFERVIVVPLTDEPIPEGMQSYEDFLRDIDDPARPLPEKDENDACGLCYTSGTTGRPKGVVYSHRSTMLHALAAALPDSVGLSFNDVVLPVVPMFHANAWGLPYAATMVGAKQVFPGPFLDAESLLDLYQHERVTVTGGVPTIWMSILQALEQAPDRWTLPSMRMIVGGSAVPEAMIRRFERFGHTVIQGWGMTETSPLAAVSRLRPQHQELDADGQFRLRAKAGLPVPFVDLRLIAEDGNEVPWDGEAMGEIQLRGPWITGAYHCADDASDKFAADGWLRTGDVATVDREGYIQITDRTKDLIKSGGEWISSVQLENEIMAHEAVAEAAVIACPHERWGERPLAVVVLKPGRQPEESVLRDFLSARLDKWMLPEAFAFVEAIPRTSTGKFDKRALRQQLACGQLSSVGQTKGGRPV</sequence>
<name>A0A1I2KIX3_9GAMM</name>